<dbReference type="GO" id="GO:0009032">
    <property type="term" value="F:thymidine phosphorylase activity"/>
    <property type="evidence" value="ECO:0007669"/>
    <property type="project" value="RHEA"/>
</dbReference>
<proteinExistence type="inferred from homology"/>
<gene>
    <name evidence="3" type="primary">ppnP</name>
    <name evidence="4" type="ORF">UC8_09200</name>
</gene>
<dbReference type="AlphaFoldDB" id="A0A5B9QMW3"/>
<accession>A0A5B9QMW3</accession>
<organism evidence="4 5">
    <name type="scientific">Roseimaritima ulvae</name>
    <dbReference type="NCBI Taxonomy" id="980254"/>
    <lineage>
        <taxon>Bacteria</taxon>
        <taxon>Pseudomonadati</taxon>
        <taxon>Planctomycetota</taxon>
        <taxon>Planctomycetia</taxon>
        <taxon>Pirellulales</taxon>
        <taxon>Pirellulaceae</taxon>
        <taxon>Roseimaritima</taxon>
    </lineage>
</organism>
<comment type="catalytic activity">
    <reaction evidence="3">
        <text>uridine + phosphate = alpha-D-ribose 1-phosphate + uracil</text>
        <dbReference type="Rhea" id="RHEA:24388"/>
        <dbReference type="ChEBI" id="CHEBI:16704"/>
        <dbReference type="ChEBI" id="CHEBI:17568"/>
        <dbReference type="ChEBI" id="CHEBI:43474"/>
        <dbReference type="ChEBI" id="CHEBI:57720"/>
        <dbReference type="EC" id="2.4.2.2"/>
    </reaction>
</comment>
<dbReference type="GO" id="GO:0005829">
    <property type="term" value="C:cytosol"/>
    <property type="evidence" value="ECO:0007669"/>
    <property type="project" value="TreeGrafter"/>
</dbReference>
<dbReference type="EC" id="2.4.2.1" evidence="3"/>
<dbReference type="GO" id="GO:0047975">
    <property type="term" value="F:guanosine phosphorylase activity"/>
    <property type="evidence" value="ECO:0007669"/>
    <property type="project" value="RHEA"/>
</dbReference>
<dbReference type="InterPro" id="IPR009664">
    <property type="entry name" value="Ppnp"/>
</dbReference>
<comment type="catalytic activity">
    <reaction evidence="3">
        <text>xanthosine + phosphate = alpha-D-ribose 1-phosphate + xanthine</text>
        <dbReference type="Rhea" id="RHEA:27638"/>
        <dbReference type="ChEBI" id="CHEBI:17712"/>
        <dbReference type="ChEBI" id="CHEBI:18107"/>
        <dbReference type="ChEBI" id="CHEBI:43474"/>
        <dbReference type="ChEBI" id="CHEBI:57720"/>
        <dbReference type="EC" id="2.4.2.1"/>
    </reaction>
</comment>
<evidence type="ECO:0000256" key="1">
    <source>
        <dbReference type="ARBA" id="ARBA00022676"/>
    </source>
</evidence>
<dbReference type="InterPro" id="IPR014710">
    <property type="entry name" value="RmlC-like_jellyroll"/>
</dbReference>
<comment type="catalytic activity">
    <reaction evidence="3">
        <text>guanosine + phosphate = alpha-D-ribose 1-phosphate + guanine</text>
        <dbReference type="Rhea" id="RHEA:13233"/>
        <dbReference type="ChEBI" id="CHEBI:16235"/>
        <dbReference type="ChEBI" id="CHEBI:16750"/>
        <dbReference type="ChEBI" id="CHEBI:43474"/>
        <dbReference type="ChEBI" id="CHEBI:57720"/>
        <dbReference type="EC" id="2.4.2.1"/>
    </reaction>
</comment>
<dbReference type="EC" id="2.4.2.2" evidence="3"/>
<dbReference type="HAMAP" id="MF_01537">
    <property type="entry name" value="Nucleos_phosphorylase_PpnP"/>
    <property type="match status" value="1"/>
</dbReference>
<dbReference type="InterPro" id="IPR011051">
    <property type="entry name" value="RmlC_Cupin_sf"/>
</dbReference>
<name>A0A5B9QMW3_9BACT</name>
<dbReference type="PANTHER" id="PTHR36540">
    <property type="entry name" value="PYRIMIDINE/PURINE NUCLEOSIDE PHOSPHORYLASE"/>
    <property type="match status" value="1"/>
</dbReference>
<dbReference type="PANTHER" id="PTHR36540:SF1">
    <property type="entry name" value="PYRIMIDINE_PURINE NUCLEOSIDE PHOSPHORYLASE"/>
    <property type="match status" value="1"/>
</dbReference>
<dbReference type="GO" id="GO:0004850">
    <property type="term" value="F:uridine phosphorylase activity"/>
    <property type="evidence" value="ECO:0007669"/>
    <property type="project" value="RHEA"/>
</dbReference>
<evidence type="ECO:0000313" key="4">
    <source>
        <dbReference type="EMBL" id="QEG38960.1"/>
    </source>
</evidence>
<keyword evidence="1 3" id="KW-0328">Glycosyltransferase</keyword>
<comment type="catalytic activity">
    <reaction evidence="3">
        <text>cytidine + phosphate = cytosine + alpha-D-ribose 1-phosphate</text>
        <dbReference type="Rhea" id="RHEA:52540"/>
        <dbReference type="ChEBI" id="CHEBI:16040"/>
        <dbReference type="ChEBI" id="CHEBI:17562"/>
        <dbReference type="ChEBI" id="CHEBI:43474"/>
        <dbReference type="ChEBI" id="CHEBI:57720"/>
        <dbReference type="EC" id="2.4.2.2"/>
    </reaction>
</comment>
<dbReference type="SUPFAM" id="SSF51182">
    <property type="entry name" value="RmlC-like cupins"/>
    <property type="match status" value="1"/>
</dbReference>
<dbReference type="GO" id="GO:0004731">
    <property type="term" value="F:purine-nucleoside phosphorylase activity"/>
    <property type="evidence" value="ECO:0007669"/>
    <property type="project" value="UniProtKB-UniRule"/>
</dbReference>
<comment type="catalytic activity">
    <reaction evidence="3">
        <text>inosine + phosphate = alpha-D-ribose 1-phosphate + hypoxanthine</text>
        <dbReference type="Rhea" id="RHEA:27646"/>
        <dbReference type="ChEBI" id="CHEBI:17368"/>
        <dbReference type="ChEBI" id="CHEBI:17596"/>
        <dbReference type="ChEBI" id="CHEBI:43474"/>
        <dbReference type="ChEBI" id="CHEBI:57720"/>
        <dbReference type="EC" id="2.4.2.1"/>
    </reaction>
</comment>
<dbReference type="EMBL" id="CP042914">
    <property type="protein sequence ID" value="QEG38960.1"/>
    <property type="molecule type" value="Genomic_DNA"/>
</dbReference>
<comment type="catalytic activity">
    <reaction evidence="3">
        <text>a purine D-ribonucleoside + phosphate = a purine nucleobase + alpha-D-ribose 1-phosphate</text>
        <dbReference type="Rhea" id="RHEA:19805"/>
        <dbReference type="ChEBI" id="CHEBI:26386"/>
        <dbReference type="ChEBI" id="CHEBI:43474"/>
        <dbReference type="ChEBI" id="CHEBI:57720"/>
        <dbReference type="ChEBI" id="CHEBI:142355"/>
        <dbReference type="EC" id="2.4.2.1"/>
    </reaction>
</comment>
<comment type="catalytic activity">
    <reaction evidence="3">
        <text>thymidine + phosphate = 2-deoxy-alpha-D-ribose 1-phosphate + thymine</text>
        <dbReference type="Rhea" id="RHEA:16037"/>
        <dbReference type="ChEBI" id="CHEBI:17748"/>
        <dbReference type="ChEBI" id="CHEBI:17821"/>
        <dbReference type="ChEBI" id="CHEBI:43474"/>
        <dbReference type="ChEBI" id="CHEBI:57259"/>
        <dbReference type="EC" id="2.4.2.2"/>
    </reaction>
</comment>
<comment type="similarity">
    <text evidence="3">Belongs to the nucleoside phosphorylase PpnP family.</text>
</comment>
<dbReference type="Pfam" id="PF06865">
    <property type="entry name" value="Ppnp"/>
    <property type="match status" value="1"/>
</dbReference>
<dbReference type="FunFam" id="2.60.120.10:FF:000016">
    <property type="entry name" value="Pyrimidine/purine nucleoside phosphorylase"/>
    <property type="match status" value="1"/>
</dbReference>
<protein>
    <recommendedName>
        <fullName evidence="3">Pyrimidine/purine nucleoside phosphorylase</fullName>
        <ecNumber evidence="3">2.4.2.1</ecNumber>
        <ecNumber evidence="3">2.4.2.2</ecNumber>
    </recommendedName>
    <alternativeName>
        <fullName evidence="3">Adenosine phosphorylase</fullName>
    </alternativeName>
    <alternativeName>
        <fullName evidence="3">Cytidine phosphorylase</fullName>
    </alternativeName>
    <alternativeName>
        <fullName evidence="3">Guanosine phosphorylase</fullName>
    </alternativeName>
    <alternativeName>
        <fullName evidence="3">Inosine phosphorylase</fullName>
    </alternativeName>
    <alternativeName>
        <fullName evidence="3">Thymidine phosphorylase</fullName>
    </alternativeName>
    <alternativeName>
        <fullName evidence="3">Uridine phosphorylase</fullName>
    </alternativeName>
    <alternativeName>
        <fullName evidence="3">Xanthosine phosphorylase</fullName>
    </alternativeName>
</protein>
<comment type="function">
    <text evidence="3">Catalyzes the phosphorolysis of diverse nucleosides, yielding D-ribose 1-phosphate and the respective free bases. Can use uridine, adenosine, guanosine, cytidine, thymidine, inosine and xanthosine as substrates. Also catalyzes the reverse reactions.</text>
</comment>
<dbReference type="KEGG" id="rul:UC8_09200"/>
<comment type="catalytic activity">
    <reaction evidence="3">
        <text>adenosine + phosphate = alpha-D-ribose 1-phosphate + adenine</text>
        <dbReference type="Rhea" id="RHEA:27642"/>
        <dbReference type="ChEBI" id="CHEBI:16335"/>
        <dbReference type="ChEBI" id="CHEBI:16708"/>
        <dbReference type="ChEBI" id="CHEBI:43474"/>
        <dbReference type="ChEBI" id="CHEBI:57720"/>
        <dbReference type="EC" id="2.4.2.1"/>
    </reaction>
</comment>
<sequence length="126" mass="13919">MGCPSRLDPLDYSGPARLAYDVSRLRFMDTKMALQVNEYFDGKVKSIGFENGEGRATAGVMAAGEYQFGTSEQELMKVVSGELNIRLPGETDFQSYPSGSEFRVEANVKFDVRVETPTAYVCFYGG</sequence>
<evidence type="ECO:0000256" key="3">
    <source>
        <dbReference type="HAMAP-Rule" id="MF_01537"/>
    </source>
</evidence>
<dbReference type="Proteomes" id="UP000325286">
    <property type="component" value="Chromosome"/>
</dbReference>
<keyword evidence="5" id="KW-1185">Reference proteome</keyword>
<dbReference type="Gene3D" id="2.60.120.10">
    <property type="entry name" value="Jelly Rolls"/>
    <property type="match status" value="1"/>
</dbReference>
<evidence type="ECO:0000313" key="5">
    <source>
        <dbReference type="Proteomes" id="UP000325286"/>
    </source>
</evidence>
<evidence type="ECO:0000256" key="2">
    <source>
        <dbReference type="ARBA" id="ARBA00022679"/>
    </source>
</evidence>
<reference evidence="4 5" key="1">
    <citation type="submission" date="2019-08" db="EMBL/GenBank/DDBJ databases">
        <title>Deep-cultivation of Planctomycetes and their phenomic and genomic characterization uncovers novel biology.</title>
        <authorList>
            <person name="Wiegand S."/>
            <person name="Jogler M."/>
            <person name="Boedeker C."/>
            <person name="Pinto D."/>
            <person name="Vollmers J."/>
            <person name="Rivas-Marin E."/>
            <person name="Kohn T."/>
            <person name="Peeters S.H."/>
            <person name="Heuer A."/>
            <person name="Rast P."/>
            <person name="Oberbeckmann S."/>
            <person name="Bunk B."/>
            <person name="Jeske O."/>
            <person name="Meyerdierks A."/>
            <person name="Storesund J.E."/>
            <person name="Kallscheuer N."/>
            <person name="Luecker S."/>
            <person name="Lage O.M."/>
            <person name="Pohl T."/>
            <person name="Merkel B.J."/>
            <person name="Hornburger P."/>
            <person name="Mueller R.-W."/>
            <person name="Bruemmer F."/>
            <person name="Labrenz M."/>
            <person name="Spormann A.M."/>
            <person name="Op den Camp H."/>
            <person name="Overmann J."/>
            <person name="Amann R."/>
            <person name="Jetten M.S.M."/>
            <person name="Mascher T."/>
            <person name="Medema M.H."/>
            <person name="Devos D.P."/>
            <person name="Kaster A.-K."/>
            <person name="Ovreas L."/>
            <person name="Rohde M."/>
            <person name="Galperin M.Y."/>
            <person name="Jogler C."/>
        </authorList>
    </citation>
    <scope>NUCLEOTIDE SEQUENCE [LARGE SCALE GENOMIC DNA]</scope>
    <source>
        <strain evidence="4 5">UC8</strain>
    </source>
</reference>
<keyword evidence="2 3" id="KW-0808">Transferase</keyword>